<evidence type="ECO:0000256" key="1">
    <source>
        <dbReference type="SAM" id="MobiDB-lite"/>
    </source>
</evidence>
<dbReference type="PANTHER" id="PTHR35716:SF4">
    <property type="entry name" value="ARGININE DECARBOXYLASE"/>
    <property type="match status" value="1"/>
</dbReference>
<feature type="region of interest" description="Disordered" evidence="1">
    <location>
        <begin position="125"/>
        <end position="168"/>
    </location>
</feature>
<dbReference type="PANTHER" id="PTHR35716">
    <property type="entry name" value="OS05G0574700 PROTEIN-RELATED"/>
    <property type="match status" value="1"/>
</dbReference>
<gene>
    <name evidence="2" type="ORF">OEZ85_012412</name>
</gene>
<proteinExistence type="predicted"/>
<evidence type="ECO:0000313" key="2">
    <source>
        <dbReference type="EMBL" id="WIA12363.1"/>
    </source>
</evidence>
<feature type="compositionally biased region" description="Low complexity" evidence="1">
    <location>
        <begin position="125"/>
        <end position="140"/>
    </location>
</feature>
<dbReference type="EMBL" id="CP126210">
    <property type="protein sequence ID" value="WIA12363.1"/>
    <property type="molecule type" value="Genomic_DNA"/>
</dbReference>
<feature type="region of interest" description="Disordered" evidence="1">
    <location>
        <begin position="1"/>
        <end position="20"/>
    </location>
</feature>
<protein>
    <submittedName>
        <fullName evidence="2">Uncharacterized protein</fullName>
    </submittedName>
</protein>
<feature type="compositionally biased region" description="Low complexity" evidence="1">
    <location>
        <begin position="147"/>
        <end position="156"/>
    </location>
</feature>
<evidence type="ECO:0000313" key="3">
    <source>
        <dbReference type="Proteomes" id="UP001244341"/>
    </source>
</evidence>
<sequence length="285" mass="30630">MSRLRQSSGPAAVHVPAPVQQHCRPLQPAFRHPRRSQQCRIQSQHFSFEGAGGDRLASEFSAHLNQLSLKAPLQHRRPSPLDPPTAAVAAQLDALQINDWPELDAGVHTALAFAKPYECERLLTAAPQAAGSSPRPSSRLAGRRRSSSSGDDSPAGTESSSPISDGCSSRVRSWAAQEQWLTPAEFSELLHSPPYDVLLGCDTWRACSEMVFPATRVGQRAVQAVEVLASTRHSSSSSSSSSSAGDAGADGLQRFTFTFCLELIHTGPYKGCWMTVGVRPGNYAV</sequence>
<keyword evidence="3" id="KW-1185">Reference proteome</keyword>
<name>A0ABY8TY15_TETOB</name>
<accession>A0ABY8TY15</accession>
<dbReference type="Proteomes" id="UP001244341">
    <property type="component" value="Chromosome 3b"/>
</dbReference>
<reference evidence="2 3" key="1">
    <citation type="submission" date="2023-05" db="EMBL/GenBank/DDBJ databases">
        <title>A 100% complete, gapless, phased diploid assembly of the Scenedesmus obliquus UTEX 3031 genome.</title>
        <authorList>
            <person name="Biondi T.C."/>
            <person name="Hanschen E.R."/>
            <person name="Kwon T."/>
            <person name="Eng W."/>
            <person name="Kruse C.P.S."/>
            <person name="Koehler S.I."/>
            <person name="Kunde Y."/>
            <person name="Gleasner C.D."/>
            <person name="You Mak K.T."/>
            <person name="Polle J."/>
            <person name="Hovde B.T."/>
            <person name="Starkenburg S.R."/>
        </authorList>
    </citation>
    <scope>NUCLEOTIDE SEQUENCE [LARGE SCALE GENOMIC DNA]</scope>
    <source>
        <strain evidence="2 3">DOE0152z</strain>
    </source>
</reference>
<organism evidence="2 3">
    <name type="scientific">Tetradesmus obliquus</name>
    <name type="common">Green alga</name>
    <name type="synonym">Acutodesmus obliquus</name>
    <dbReference type="NCBI Taxonomy" id="3088"/>
    <lineage>
        <taxon>Eukaryota</taxon>
        <taxon>Viridiplantae</taxon>
        <taxon>Chlorophyta</taxon>
        <taxon>core chlorophytes</taxon>
        <taxon>Chlorophyceae</taxon>
        <taxon>CS clade</taxon>
        <taxon>Sphaeropleales</taxon>
        <taxon>Scenedesmaceae</taxon>
        <taxon>Tetradesmus</taxon>
    </lineage>
</organism>
<feature type="compositionally biased region" description="Polar residues" evidence="1">
    <location>
        <begin position="157"/>
        <end position="168"/>
    </location>
</feature>